<evidence type="ECO:0000313" key="2">
    <source>
        <dbReference type="EMBL" id="DAE06093.1"/>
    </source>
</evidence>
<name>A0A8S5PHK3_9CAUD</name>
<organism evidence="2">
    <name type="scientific">Podoviridae sp. ctHkH8</name>
    <dbReference type="NCBI Taxonomy" id="2825236"/>
    <lineage>
        <taxon>Viruses</taxon>
        <taxon>Duplodnaviria</taxon>
        <taxon>Heunggongvirae</taxon>
        <taxon>Uroviricota</taxon>
        <taxon>Caudoviricetes</taxon>
    </lineage>
</organism>
<protein>
    <submittedName>
        <fullName evidence="2">Uncharacterized protein</fullName>
    </submittedName>
</protein>
<evidence type="ECO:0000256" key="1">
    <source>
        <dbReference type="SAM" id="MobiDB-lite"/>
    </source>
</evidence>
<reference evidence="2" key="1">
    <citation type="journal article" date="2021" name="Proc. Natl. Acad. Sci. U.S.A.">
        <title>A Catalog of Tens of Thousands of Viruses from Human Metagenomes Reveals Hidden Associations with Chronic Diseases.</title>
        <authorList>
            <person name="Tisza M.J."/>
            <person name="Buck C.B."/>
        </authorList>
    </citation>
    <scope>NUCLEOTIDE SEQUENCE</scope>
    <source>
        <strain evidence="2">CtHkH8</strain>
    </source>
</reference>
<sequence length="103" mass="12433">MAMLDREKFFERIKERLGEDDSDEALSFLEDVTDTYDDLERRAAGDGEDWKGKYEALDGEWRKRYRERFFGTREEVKEEQEEDVKDDGKTRSFETLFEEREGE</sequence>
<proteinExistence type="predicted"/>
<feature type="compositionally biased region" description="Basic and acidic residues" evidence="1">
    <location>
        <begin position="86"/>
        <end position="103"/>
    </location>
</feature>
<dbReference type="EMBL" id="BK015426">
    <property type="protein sequence ID" value="DAE06093.1"/>
    <property type="molecule type" value="Genomic_DNA"/>
</dbReference>
<feature type="region of interest" description="Disordered" evidence="1">
    <location>
        <begin position="74"/>
        <end position="103"/>
    </location>
</feature>
<accession>A0A8S5PHK3</accession>